<gene>
    <name evidence="2" type="ORF">GIB67_028827</name>
</gene>
<dbReference type="AlphaFoldDB" id="A0A7J7LTH7"/>
<evidence type="ECO:0000256" key="1">
    <source>
        <dbReference type="SAM" id="SignalP"/>
    </source>
</evidence>
<evidence type="ECO:0000313" key="3">
    <source>
        <dbReference type="Proteomes" id="UP000541444"/>
    </source>
</evidence>
<feature type="signal peptide" evidence="1">
    <location>
        <begin position="1"/>
        <end position="20"/>
    </location>
</feature>
<name>A0A7J7LTH7_9MAGN</name>
<reference evidence="2 3" key="1">
    <citation type="journal article" date="2020" name="IScience">
        <title>Genome Sequencing of the Endangered Kingdonia uniflora (Circaeasteraceae, Ranunculales) Reveals Potential Mechanisms of Evolutionary Specialization.</title>
        <authorList>
            <person name="Sun Y."/>
            <person name="Deng T."/>
            <person name="Zhang A."/>
            <person name="Moore M.J."/>
            <person name="Landis J.B."/>
            <person name="Lin N."/>
            <person name="Zhang H."/>
            <person name="Zhang X."/>
            <person name="Huang J."/>
            <person name="Zhang X."/>
            <person name="Sun H."/>
            <person name="Wang H."/>
        </authorList>
    </citation>
    <scope>NUCLEOTIDE SEQUENCE [LARGE SCALE GENOMIC DNA]</scope>
    <source>
        <strain evidence="2">TB1705</strain>
        <tissue evidence="2">Leaf</tissue>
    </source>
</reference>
<keyword evidence="1" id="KW-0732">Signal</keyword>
<feature type="chain" id="PRO_5029664988" evidence="1">
    <location>
        <begin position="21"/>
        <end position="77"/>
    </location>
</feature>
<organism evidence="2 3">
    <name type="scientific">Kingdonia uniflora</name>
    <dbReference type="NCBI Taxonomy" id="39325"/>
    <lineage>
        <taxon>Eukaryota</taxon>
        <taxon>Viridiplantae</taxon>
        <taxon>Streptophyta</taxon>
        <taxon>Embryophyta</taxon>
        <taxon>Tracheophyta</taxon>
        <taxon>Spermatophyta</taxon>
        <taxon>Magnoliopsida</taxon>
        <taxon>Ranunculales</taxon>
        <taxon>Circaeasteraceae</taxon>
        <taxon>Kingdonia</taxon>
    </lineage>
</organism>
<keyword evidence="3" id="KW-1185">Reference proteome</keyword>
<dbReference type="EMBL" id="JACGCM010002027">
    <property type="protein sequence ID" value="KAF6145832.1"/>
    <property type="molecule type" value="Genomic_DNA"/>
</dbReference>
<dbReference type="Proteomes" id="UP000541444">
    <property type="component" value="Unassembled WGS sequence"/>
</dbReference>
<evidence type="ECO:0000313" key="2">
    <source>
        <dbReference type="EMBL" id="KAF6145832.1"/>
    </source>
</evidence>
<proteinExistence type="predicted"/>
<accession>A0A7J7LTH7</accession>
<protein>
    <submittedName>
        <fullName evidence="2">Uncharacterized protein</fullName>
    </submittedName>
</protein>
<sequence>MAMRFRCIAWVHKLLTGCFGVDDTESQDDVHIPVSPPGEVRNEIMEHVEAEEAAQAYIEFELKFGHPETEYWEKRQL</sequence>
<comment type="caution">
    <text evidence="2">The sequence shown here is derived from an EMBL/GenBank/DDBJ whole genome shotgun (WGS) entry which is preliminary data.</text>
</comment>